<evidence type="ECO:0000256" key="2">
    <source>
        <dbReference type="ARBA" id="ARBA00022729"/>
    </source>
</evidence>
<dbReference type="EMBL" id="PDES01000006">
    <property type="protein sequence ID" value="RRQ86130.1"/>
    <property type="molecule type" value="Genomic_DNA"/>
</dbReference>
<dbReference type="SUPFAM" id="SSF53822">
    <property type="entry name" value="Periplasmic binding protein-like I"/>
    <property type="match status" value="1"/>
</dbReference>
<gene>
    <name evidence="4" type="ORF">CQW44_14455</name>
</gene>
<accession>A0A426S7U9</accession>
<keyword evidence="2" id="KW-0732">Signal</keyword>
<dbReference type="InterPro" id="IPR028081">
    <property type="entry name" value="Leu-bd"/>
</dbReference>
<evidence type="ECO:0000259" key="3">
    <source>
        <dbReference type="Pfam" id="PF13458"/>
    </source>
</evidence>
<organism evidence="4 5">
    <name type="scientific">Streptomyces griseofuscus</name>
    <dbReference type="NCBI Taxonomy" id="146922"/>
    <lineage>
        <taxon>Bacteria</taxon>
        <taxon>Bacillati</taxon>
        <taxon>Actinomycetota</taxon>
        <taxon>Actinomycetes</taxon>
        <taxon>Kitasatosporales</taxon>
        <taxon>Streptomycetaceae</taxon>
        <taxon>Streptomyces</taxon>
    </lineage>
</organism>
<comment type="similarity">
    <text evidence="1">Belongs to the leucine-binding protein family.</text>
</comment>
<name>A0A426S7U9_9ACTN</name>
<reference evidence="4 5" key="1">
    <citation type="submission" date="2017-10" db="EMBL/GenBank/DDBJ databases">
        <title>Draft genome of actinobacteria isolated from guarana (Paullinia cupana (Mart.) Ducke.</title>
        <authorList>
            <person name="Siqueira K.A."/>
            <person name="Liotti R.G."/>
            <person name="Mendes T.A."/>
            <person name="Soares M.A."/>
        </authorList>
    </citation>
    <scope>NUCLEOTIDE SEQUENCE [LARGE SCALE GENOMIC DNA]</scope>
    <source>
        <strain evidence="4 5">199</strain>
    </source>
</reference>
<protein>
    <recommendedName>
        <fullName evidence="3">Leucine-binding protein domain-containing protein</fullName>
    </recommendedName>
</protein>
<evidence type="ECO:0000313" key="4">
    <source>
        <dbReference type="EMBL" id="RRQ86130.1"/>
    </source>
</evidence>
<evidence type="ECO:0000313" key="5">
    <source>
        <dbReference type="Proteomes" id="UP000276379"/>
    </source>
</evidence>
<evidence type="ECO:0000256" key="1">
    <source>
        <dbReference type="ARBA" id="ARBA00010062"/>
    </source>
</evidence>
<keyword evidence="5" id="KW-1185">Reference proteome</keyword>
<dbReference type="InterPro" id="IPR028082">
    <property type="entry name" value="Peripla_BP_I"/>
</dbReference>
<proteinExistence type="inferred from homology"/>
<feature type="domain" description="Leucine-binding protein" evidence="3">
    <location>
        <begin position="32"/>
        <end position="136"/>
    </location>
</feature>
<sequence>MPGAIRAARGLAGFEGPKYAAEPALDPRFAAEESAAGWTVVATAIGPDAARVRSFAQAFRRRYCRAPAFWAAEGYDAANLLIHRLTAIRGQRPAREALIAPLRAATYRGISRDFSFDQKMLQLSTPASFVHQVRDGAFHYLGPAPDRAPQPKGR</sequence>
<dbReference type="Pfam" id="PF13458">
    <property type="entry name" value="Peripla_BP_6"/>
    <property type="match status" value="1"/>
</dbReference>
<comment type="caution">
    <text evidence="4">The sequence shown here is derived from an EMBL/GenBank/DDBJ whole genome shotgun (WGS) entry which is preliminary data.</text>
</comment>
<dbReference type="Gene3D" id="3.40.50.2300">
    <property type="match status" value="2"/>
</dbReference>
<dbReference type="AlphaFoldDB" id="A0A426S7U9"/>
<dbReference type="Proteomes" id="UP000276379">
    <property type="component" value="Unassembled WGS sequence"/>
</dbReference>